<dbReference type="Gene3D" id="2.30.30.190">
    <property type="entry name" value="CAP Gly-rich-like domain"/>
    <property type="match status" value="2"/>
</dbReference>
<organism evidence="5">
    <name type="scientific">Salpingoeca rosetta (strain ATCC 50818 / BSB-021)</name>
    <dbReference type="NCBI Taxonomy" id="946362"/>
    <lineage>
        <taxon>Eukaryota</taxon>
        <taxon>Choanoflagellata</taxon>
        <taxon>Craspedida</taxon>
        <taxon>Salpingoecidae</taxon>
        <taxon>Salpingoeca</taxon>
    </lineage>
</organism>
<dbReference type="Proteomes" id="UP000007799">
    <property type="component" value="Unassembled WGS sequence"/>
</dbReference>
<keyword evidence="5" id="KW-1185">Reference proteome</keyword>
<feature type="region of interest" description="Disordered" evidence="2">
    <location>
        <begin position="337"/>
        <end position="438"/>
    </location>
</feature>
<feature type="repeat" description="ANK" evidence="1">
    <location>
        <begin position="154"/>
        <end position="186"/>
    </location>
</feature>
<dbReference type="SMART" id="SM00248">
    <property type="entry name" value="ANK"/>
    <property type="match status" value="3"/>
</dbReference>
<proteinExistence type="predicted"/>
<feature type="compositionally biased region" description="Low complexity" evidence="2">
    <location>
        <begin position="405"/>
        <end position="438"/>
    </location>
</feature>
<dbReference type="SUPFAM" id="SSF74924">
    <property type="entry name" value="Cap-Gly domain"/>
    <property type="match status" value="2"/>
</dbReference>
<dbReference type="EMBL" id="GL832971">
    <property type="protein sequence ID" value="EGD75190.1"/>
    <property type="molecule type" value="Genomic_DNA"/>
</dbReference>
<dbReference type="InParanoid" id="F2UEZ0"/>
<dbReference type="GO" id="GO:0035371">
    <property type="term" value="C:microtubule plus-end"/>
    <property type="evidence" value="ECO:0007669"/>
    <property type="project" value="TreeGrafter"/>
</dbReference>
<feature type="domain" description="CAP-Gly" evidence="3">
    <location>
        <begin position="452"/>
        <end position="494"/>
    </location>
</feature>
<feature type="compositionally biased region" description="Low complexity" evidence="2">
    <location>
        <begin position="358"/>
        <end position="391"/>
    </location>
</feature>
<dbReference type="RefSeq" id="XP_004992243.1">
    <property type="nucleotide sequence ID" value="XM_004992186.1"/>
</dbReference>
<dbReference type="PANTHER" id="PTHR18916">
    <property type="entry name" value="DYNACTIN 1-RELATED MICROTUBULE-BINDING"/>
    <property type="match status" value="1"/>
</dbReference>
<evidence type="ECO:0000313" key="5">
    <source>
        <dbReference type="Proteomes" id="UP000007799"/>
    </source>
</evidence>
<gene>
    <name evidence="4" type="ORF">PTSG_06843</name>
</gene>
<dbReference type="Pfam" id="PF12796">
    <property type="entry name" value="Ank_2"/>
    <property type="match status" value="1"/>
</dbReference>
<evidence type="ECO:0000259" key="3">
    <source>
        <dbReference type="PROSITE" id="PS50245"/>
    </source>
</evidence>
<feature type="domain" description="CAP-Gly" evidence="3">
    <location>
        <begin position="286"/>
        <end position="328"/>
    </location>
</feature>
<evidence type="ECO:0000313" key="4">
    <source>
        <dbReference type="EMBL" id="EGD75190.1"/>
    </source>
</evidence>
<accession>F2UEZ0</accession>
<dbReference type="PROSITE" id="PS50297">
    <property type="entry name" value="ANK_REP_REGION"/>
    <property type="match status" value="1"/>
</dbReference>
<sequence length="510" mass="53255">MVKASESYVVIDTFVEEEGHELDVNDVMADHGATLGQLFTVCRQWTPKVQSKIGDIVNEFLCRGASPNDRDALTGDTLLHFTCKAGAVGLGCEREAAMAVKRLLDSGASPNAQSKWTGLTPVHTAAMFGFEQGLKLMLDGARRVQCNAKASSYDAQTPLHLAVQGRHMGCIALLLNHGASRTQQDDAGKTPYDYALEAQRNAKGQAERDDVASVCRLLREQPDTASSSSSAAAASSSSSRASATTSGSVRRGSRGSVAARASVATIEVGDRVTISGQRVGTVLYRGLVDFKPGRWLGIELDSPQGKHDGTVQGKTYFTCPDGHGVFVLADTASLLTKGPKNTTSAATTSSKGGKRATHATTTAGTTKPTTSATATAGASSSSSTASHVPSTPRRQQRGAGSTGASPSSRIPSRSPKGAGKSPRGRVSSGSGKVGVGSRVTVNGKRGHIRFIGDTEFADGMWLGVELSEPAGKNDGTVQGKRYFTAKHDHGLFVRPTRATVHGVTVDKLLA</sequence>
<evidence type="ECO:0000256" key="2">
    <source>
        <dbReference type="SAM" id="MobiDB-lite"/>
    </source>
</evidence>
<dbReference type="GeneID" id="16072803"/>
<dbReference type="Gene3D" id="1.25.40.20">
    <property type="entry name" value="Ankyrin repeat-containing domain"/>
    <property type="match status" value="1"/>
</dbReference>
<dbReference type="KEGG" id="sre:PTSG_06843"/>
<dbReference type="OrthoDB" id="5412539at2759"/>
<dbReference type="InterPro" id="IPR036859">
    <property type="entry name" value="CAP-Gly_dom_sf"/>
</dbReference>
<dbReference type="STRING" id="946362.F2UEZ0"/>
<dbReference type="PROSITE" id="PS50245">
    <property type="entry name" value="CAP_GLY_2"/>
    <property type="match status" value="2"/>
</dbReference>
<dbReference type="InterPro" id="IPR036770">
    <property type="entry name" value="Ankyrin_rpt-contain_sf"/>
</dbReference>
<dbReference type="eggNOG" id="KOG4568">
    <property type="taxonomic scope" value="Eukaryota"/>
</dbReference>
<name>F2UEZ0_SALR5</name>
<dbReference type="GO" id="GO:0031122">
    <property type="term" value="P:cytoplasmic microtubule organization"/>
    <property type="evidence" value="ECO:0007669"/>
    <property type="project" value="TreeGrafter"/>
</dbReference>
<dbReference type="OMA" id="HIRFIGD"/>
<dbReference type="InterPro" id="IPR000938">
    <property type="entry name" value="CAP-Gly_domain"/>
</dbReference>
<dbReference type="PROSITE" id="PS00845">
    <property type="entry name" value="CAP_GLY_1"/>
    <property type="match status" value="2"/>
</dbReference>
<dbReference type="GO" id="GO:0005938">
    <property type="term" value="C:cell cortex"/>
    <property type="evidence" value="ECO:0007669"/>
    <property type="project" value="TreeGrafter"/>
</dbReference>
<reference evidence="4" key="1">
    <citation type="submission" date="2009-08" db="EMBL/GenBank/DDBJ databases">
        <title>Annotation of Salpingoeca rosetta.</title>
        <authorList>
            <consortium name="The Broad Institute Genome Sequencing Platform"/>
            <person name="Russ C."/>
            <person name="Cuomo C."/>
            <person name="Burger G."/>
            <person name="Gray M.W."/>
            <person name="Holland P.W.H."/>
            <person name="King N."/>
            <person name="Lang F.B.F."/>
            <person name="Roger A.J."/>
            <person name="Ruiz-Trillo I."/>
            <person name="Young S.K."/>
            <person name="Zeng Q."/>
            <person name="Gargeya S."/>
            <person name="Alvarado L."/>
            <person name="Berlin A."/>
            <person name="Chapman S.B."/>
            <person name="Chen Z."/>
            <person name="Freedman E."/>
            <person name="Gellesch M."/>
            <person name="Goldberg J."/>
            <person name="Griggs A."/>
            <person name="Gujja S."/>
            <person name="Heilman E."/>
            <person name="Heiman D."/>
            <person name="Howarth C."/>
            <person name="Mehta T."/>
            <person name="Neiman D."/>
            <person name="Pearson M."/>
            <person name="Roberts A."/>
            <person name="Saif S."/>
            <person name="Shea T."/>
            <person name="Shenoy N."/>
            <person name="Sisk P."/>
            <person name="Stolte C."/>
            <person name="Sykes S."/>
            <person name="White J."/>
            <person name="Yandava C."/>
            <person name="Haas B."/>
            <person name="Nusbaum C."/>
            <person name="Birren B."/>
        </authorList>
    </citation>
    <scope>NUCLEOTIDE SEQUENCE [LARGE SCALE GENOMIC DNA]</scope>
    <source>
        <strain evidence="4">ATCC 50818</strain>
    </source>
</reference>
<dbReference type="InterPro" id="IPR002110">
    <property type="entry name" value="Ankyrin_rpt"/>
</dbReference>
<dbReference type="AlphaFoldDB" id="F2UEZ0"/>
<dbReference type="Pfam" id="PF01302">
    <property type="entry name" value="CAP_GLY"/>
    <property type="match status" value="2"/>
</dbReference>
<feature type="region of interest" description="Disordered" evidence="2">
    <location>
        <begin position="222"/>
        <end position="256"/>
    </location>
</feature>
<dbReference type="PROSITE" id="PS50088">
    <property type="entry name" value="ANK_REPEAT"/>
    <property type="match status" value="2"/>
</dbReference>
<feature type="repeat" description="ANK" evidence="1">
    <location>
        <begin position="74"/>
        <end position="115"/>
    </location>
</feature>
<dbReference type="FunCoup" id="F2UEZ0">
    <property type="interactions" value="240"/>
</dbReference>
<dbReference type="SUPFAM" id="SSF48403">
    <property type="entry name" value="Ankyrin repeat"/>
    <property type="match status" value="1"/>
</dbReference>
<dbReference type="GO" id="GO:0051010">
    <property type="term" value="F:microtubule plus-end binding"/>
    <property type="evidence" value="ECO:0007669"/>
    <property type="project" value="TreeGrafter"/>
</dbReference>
<evidence type="ECO:0000256" key="1">
    <source>
        <dbReference type="PROSITE-ProRule" id="PRU00023"/>
    </source>
</evidence>
<feature type="compositionally biased region" description="Low complexity" evidence="2">
    <location>
        <begin position="224"/>
        <end position="256"/>
    </location>
</feature>
<dbReference type="PANTHER" id="PTHR18916:SF82">
    <property type="entry name" value="CAP-GLY DOMAIN-CONTAINING PROTEIN"/>
    <property type="match status" value="1"/>
</dbReference>
<keyword evidence="1" id="KW-0040">ANK repeat</keyword>
<dbReference type="SMART" id="SM01052">
    <property type="entry name" value="CAP_GLY"/>
    <property type="match status" value="2"/>
</dbReference>
<dbReference type="GO" id="GO:0005634">
    <property type="term" value="C:nucleus"/>
    <property type="evidence" value="ECO:0007669"/>
    <property type="project" value="TreeGrafter"/>
</dbReference>
<protein>
    <recommendedName>
        <fullName evidence="3">CAP-Gly domain-containing protein</fullName>
    </recommendedName>
</protein>